<reference evidence="1 2" key="2">
    <citation type="submission" date="2016-05" db="EMBL/GenBank/DDBJ databases">
        <title>Lineage-specific infection strategies underlie the spectrum of fungal disease in amphibians.</title>
        <authorList>
            <person name="Cuomo C.A."/>
            <person name="Farrer R.A."/>
            <person name="James T."/>
            <person name="Longcore J."/>
            <person name="Birren B."/>
        </authorList>
    </citation>
    <scope>NUCLEOTIDE SEQUENCE [LARGE SCALE GENOMIC DNA]</scope>
    <source>
        <strain evidence="1 2">JEL423</strain>
    </source>
</reference>
<proteinExistence type="predicted"/>
<protein>
    <submittedName>
        <fullName evidence="1">Uncharacterized protein</fullName>
    </submittedName>
</protein>
<evidence type="ECO:0000313" key="1">
    <source>
        <dbReference type="EMBL" id="OAJ40498.1"/>
    </source>
</evidence>
<accession>A0A177WK40</accession>
<dbReference type="OrthoDB" id="10271249at2759"/>
<reference evidence="1 2" key="1">
    <citation type="submission" date="2006-10" db="EMBL/GenBank/DDBJ databases">
        <title>The Genome Sequence of Batrachochytrium dendrobatidis JEL423.</title>
        <authorList>
            <consortium name="The Broad Institute Genome Sequencing Platform"/>
            <person name="Birren B."/>
            <person name="Lander E."/>
            <person name="Galagan J."/>
            <person name="Cuomo C."/>
            <person name="Devon K."/>
            <person name="Jaffe D."/>
            <person name="Butler J."/>
            <person name="Alvarez P."/>
            <person name="Gnerre S."/>
            <person name="Grabherr M."/>
            <person name="Kleber M."/>
            <person name="Mauceli E."/>
            <person name="Brockman W."/>
            <person name="Young S."/>
            <person name="LaButti K."/>
            <person name="Sykes S."/>
            <person name="DeCaprio D."/>
            <person name="Crawford M."/>
            <person name="Koehrsen M."/>
            <person name="Engels R."/>
            <person name="Montgomery P."/>
            <person name="Pearson M."/>
            <person name="Howarth C."/>
            <person name="Larson L."/>
            <person name="White J."/>
            <person name="O'Leary S."/>
            <person name="Kodira C."/>
            <person name="Zeng Q."/>
            <person name="Yandava C."/>
            <person name="Alvarado L."/>
            <person name="Longcore J."/>
            <person name="James T."/>
        </authorList>
    </citation>
    <scope>NUCLEOTIDE SEQUENCE [LARGE SCALE GENOMIC DNA]</scope>
    <source>
        <strain evidence="1 2">JEL423</strain>
    </source>
</reference>
<gene>
    <name evidence="1" type="ORF">BDEG_24224</name>
</gene>
<name>A0A177WK40_BATDL</name>
<dbReference type="AlphaFoldDB" id="A0A177WK40"/>
<evidence type="ECO:0000313" key="2">
    <source>
        <dbReference type="Proteomes" id="UP000077115"/>
    </source>
</evidence>
<organism evidence="1 2">
    <name type="scientific">Batrachochytrium dendrobatidis (strain JEL423)</name>
    <dbReference type="NCBI Taxonomy" id="403673"/>
    <lineage>
        <taxon>Eukaryota</taxon>
        <taxon>Fungi</taxon>
        <taxon>Fungi incertae sedis</taxon>
        <taxon>Chytridiomycota</taxon>
        <taxon>Chytridiomycota incertae sedis</taxon>
        <taxon>Chytridiomycetes</taxon>
        <taxon>Rhizophydiales</taxon>
        <taxon>Rhizophydiales incertae sedis</taxon>
        <taxon>Batrachochytrium</taxon>
    </lineage>
</organism>
<dbReference type="VEuPathDB" id="FungiDB:BDEG_24224"/>
<sequence>MSTEDCANVDDFKEAFNKKLSRDFDSYDAAQLSLSLTDGGEALQPYDPVPAQNTGDHPLLITITGVSAASPTQLVIPSSTDNTSGNFTATHSPLVGKVLSVSINQNKLIKYLTPVGSSPTTPMGNPSTPIELSTLGLELEQLMFWKNTTARLCIVIDVQRRSEQSFLEESPPITIVLITGFDGKPLNEVISEEEFKRVMPIRSSLRSKVFHQVQ</sequence>
<dbReference type="Proteomes" id="UP000077115">
    <property type="component" value="Unassembled WGS sequence"/>
</dbReference>
<dbReference type="EMBL" id="DS022304">
    <property type="protein sequence ID" value="OAJ40498.1"/>
    <property type="molecule type" value="Genomic_DNA"/>
</dbReference>